<dbReference type="Gene3D" id="1.10.8.100">
    <property type="entry name" value="Ribosomal RNA adenine dimethylase-like, domain 2"/>
    <property type="match status" value="1"/>
</dbReference>
<evidence type="ECO:0000256" key="6">
    <source>
        <dbReference type="ARBA" id="ARBA00024915"/>
    </source>
</evidence>
<dbReference type="GO" id="GO:0006364">
    <property type="term" value="P:rRNA processing"/>
    <property type="evidence" value="ECO:0007669"/>
    <property type="project" value="UniProtKB-KW"/>
</dbReference>
<dbReference type="GO" id="GO:0032259">
    <property type="term" value="P:methylation"/>
    <property type="evidence" value="ECO:0007669"/>
    <property type="project" value="UniProtKB-KW"/>
</dbReference>
<dbReference type="InterPro" id="IPR029063">
    <property type="entry name" value="SAM-dependent_MTases_sf"/>
</dbReference>
<dbReference type="SUPFAM" id="SSF53335">
    <property type="entry name" value="S-adenosyl-L-methionine-dependent methyltransferases"/>
    <property type="match status" value="1"/>
</dbReference>
<proteinExistence type="inferred from homology"/>
<keyword evidence="3 7" id="KW-0808">Transferase</keyword>
<evidence type="ECO:0000256" key="5">
    <source>
        <dbReference type="ARBA" id="ARBA00022884"/>
    </source>
</evidence>
<dbReference type="Gene3D" id="3.40.50.150">
    <property type="entry name" value="Vaccinia Virus protein VP39"/>
    <property type="match status" value="1"/>
</dbReference>
<sequence>MPPSTALLKSTFDAAISKYGVKYKRLPFPYNPAYNEALFKKLDLKKDYPDSSKLDIIDAYAGLNGFTMGLQEYLKPRKHVLMTEVSTHHKFWQELLDQKLPCTENMELLKEDSYKWETYTDLEEKKLISPEIQPRDKVNSTLLFHGCLTHDEGFLVQMLTCMQNQNWIFKYGSTRLLLWVKSSTASKLLAEIGSRKRRTITIQREAYSNSRLIGAPDTPEMRELFEHLDPFFYKLEGDLKSSGRNPLKWEPCLVELTPRKDLPDIIDMQEFDYVIGKLNMMASTNLSNSVALLGAGAKEYFQDKLSPEVLKLTSSELPLEEYVKITEEFHYWPFKPDLRYEFAEKSLDDFYS</sequence>
<evidence type="ECO:0000313" key="9">
    <source>
        <dbReference type="Proteomes" id="UP001165120"/>
    </source>
</evidence>
<dbReference type="EC" id="2.1.1.-" evidence="7"/>
<comment type="subcellular location">
    <subcellularLocation>
        <location evidence="1">Mitochondrion</location>
    </subcellularLocation>
</comment>
<dbReference type="Pfam" id="PF00398">
    <property type="entry name" value="RrnaAD"/>
    <property type="match status" value="1"/>
</dbReference>
<dbReference type="PANTHER" id="PTHR11727">
    <property type="entry name" value="DIMETHYLADENOSINE TRANSFERASE"/>
    <property type="match status" value="1"/>
</dbReference>
<keyword evidence="7" id="KW-0698">rRNA processing</keyword>
<dbReference type="GO" id="GO:0005759">
    <property type="term" value="C:mitochondrial matrix"/>
    <property type="evidence" value="ECO:0007669"/>
    <property type="project" value="TreeGrafter"/>
</dbReference>
<keyword evidence="2 7" id="KW-0489">Methyltransferase</keyword>
<reference evidence="8" key="1">
    <citation type="submission" date="2023-04" db="EMBL/GenBank/DDBJ databases">
        <title>Candida boidinii NBRC 10035.</title>
        <authorList>
            <person name="Ichikawa N."/>
            <person name="Sato H."/>
            <person name="Tonouchi N."/>
        </authorList>
    </citation>
    <scope>NUCLEOTIDE SEQUENCE</scope>
    <source>
        <strain evidence="8">NBRC 10035</strain>
    </source>
</reference>
<evidence type="ECO:0000256" key="1">
    <source>
        <dbReference type="ARBA" id="ARBA00004173"/>
    </source>
</evidence>
<keyword evidence="5" id="KW-0694">RNA-binding</keyword>
<dbReference type="Proteomes" id="UP001165120">
    <property type="component" value="Unassembled WGS sequence"/>
</dbReference>
<dbReference type="GO" id="GO:0034246">
    <property type="term" value="F:mitochondrial transcription factor activity"/>
    <property type="evidence" value="ECO:0007669"/>
    <property type="project" value="TreeGrafter"/>
</dbReference>
<dbReference type="PANTHER" id="PTHR11727:SF17">
    <property type="entry name" value="DIMETHYLADENOSINE TRANSFERASE 1, MITOCHONDRIAL"/>
    <property type="match status" value="1"/>
</dbReference>
<protein>
    <recommendedName>
        <fullName evidence="7">rRNA adenine N(6)-methyltransferase</fullName>
        <ecNumber evidence="7">2.1.1.-</ecNumber>
    </recommendedName>
</protein>
<evidence type="ECO:0000256" key="7">
    <source>
        <dbReference type="RuleBase" id="RU362106"/>
    </source>
</evidence>
<gene>
    <name evidence="8" type="ORF">Cboi02_000556300</name>
</gene>
<evidence type="ECO:0000313" key="8">
    <source>
        <dbReference type="EMBL" id="GME77537.1"/>
    </source>
</evidence>
<organism evidence="8 9">
    <name type="scientific">Candida boidinii</name>
    <name type="common">Yeast</name>
    <dbReference type="NCBI Taxonomy" id="5477"/>
    <lineage>
        <taxon>Eukaryota</taxon>
        <taxon>Fungi</taxon>
        <taxon>Dikarya</taxon>
        <taxon>Ascomycota</taxon>
        <taxon>Saccharomycotina</taxon>
        <taxon>Pichiomycetes</taxon>
        <taxon>Pichiales</taxon>
        <taxon>Pichiaceae</taxon>
        <taxon>Ogataea</taxon>
        <taxon>Ogataea/Candida clade</taxon>
    </lineage>
</organism>
<dbReference type="InterPro" id="IPR023165">
    <property type="entry name" value="rRNA_Ade_diMease-like_C"/>
</dbReference>
<keyword evidence="4 7" id="KW-0949">S-adenosyl-L-methionine</keyword>
<evidence type="ECO:0000256" key="4">
    <source>
        <dbReference type="ARBA" id="ARBA00022691"/>
    </source>
</evidence>
<comment type="caution">
    <text evidence="8">The sequence shown here is derived from an EMBL/GenBank/DDBJ whole genome shotgun (WGS) entry which is preliminary data.</text>
</comment>
<dbReference type="GO" id="GO:0006391">
    <property type="term" value="P:transcription initiation at mitochondrial promoter"/>
    <property type="evidence" value="ECO:0007669"/>
    <property type="project" value="TreeGrafter"/>
</dbReference>
<dbReference type="GO" id="GO:0003723">
    <property type="term" value="F:RNA binding"/>
    <property type="evidence" value="ECO:0007669"/>
    <property type="project" value="UniProtKB-KW"/>
</dbReference>
<accession>A0A9W6T6Z4</accession>
<evidence type="ECO:0000256" key="2">
    <source>
        <dbReference type="ARBA" id="ARBA00022603"/>
    </source>
</evidence>
<evidence type="ECO:0000256" key="3">
    <source>
        <dbReference type="ARBA" id="ARBA00022679"/>
    </source>
</evidence>
<dbReference type="GO" id="GO:0008168">
    <property type="term" value="F:methyltransferase activity"/>
    <property type="evidence" value="ECO:0007669"/>
    <property type="project" value="UniProtKB-KW"/>
</dbReference>
<dbReference type="InterPro" id="IPR001737">
    <property type="entry name" value="KsgA/Erm"/>
</dbReference>
<keyword evidence="9" id="KW-1185">Reference proteome</keyword>
<comment type="function">
    <text evidence="6">Mitochondrial transcription factor that confers selective promoter recognition on the core subunit of the yeast mitochondrial RNA polymerase. Interacts with DNA in a non-specific manner.</text>
</comment>
<comment type="similarity">
    <text evidence="7">Belongs to the class I-like SAM-binding methyltransferase superfamily. rRNA adenine N(6)-methyltransferase family.</text>
</comment>
<name>A0A9W6T6Z4_CANBO</name>
<dbReference type="AlphaFoldDB" id="A0A9W6T6Z4"/>
<dbReference type="GO" id="GO:0034245">
    <property type="term" value="C:mitochondrial DNA-directed RNA polymerase complex"/>
    <property type="evidence" value="ECO:0007669"/>
    <property type="project" value="TreeGrafter"/>
</dbReference>
<dbReference type="EMBL" id="BSXN01002754">
    <property type="protein sequence ID" value="GME77537.1"/>
    <property type="molecule type" value="Genomic_DNA"/>
</dbReference>